<keyword evidence="1" id="KW-0812">Transmembrane</keyword>
<dbReference type="RefSeq" id="WP_378292510.1">
    <property type="nucleotide sequence ID" value="NZ_JBHULE010000019.1"/>
</dbReference>
<comment type="caution">
    <text evidence="2">The sequence shown here is derived from an EMBL/GenBank/DDBJ whole genome shotgun (WGS) entry which is preliminary data.</text>
</comment>
<feature type="transmembrane region" description="Helical" evidence="1">
    <location>
        <begin position="92"/>
        <end position="111"/>
    </location>
</feature>
<evidence type="ECO:0000256" key="1">
    <source>
        <dbReference type="SAM" id="Phobius"/>
    </source>
</evidence>
<keyword evidence="1" id="KW-1133">Transmembrane helix</keyword>
<proteinExistence type="predicted"/>
<evidence type="ECO:0000313" key="3">
    <source>
        <dbReference type="Proteomes" id="UP001597319"/>
    </source>
</evidence>
<protein>
    <submittedName>
        <fullName evidence="2">Uncharacterized protein</fullName>
    </submittedName>
</protein>
<keyword evidence="1" id="KW-0472">Membrane</keyword>
<reference evidence="3" key="1">
    <citation type="journal article" date="2019" name="Int. J. Syst. Evol. Microbiol.">
        <title>The Global Catalogue of Microorganisms (GCM) 10K type strain sequencing project: providing services to taxonomists for standard genome sequencing and annotation.</title>
        <authorList>
            <consortium name="The Broad Institute Genomics Platform"/>
            <consortium name="The Broad Institute Genome Sequencing Center for Infectious Disease"/>
            <person name="Wu L."/>
            <person name="Ma J."/>
        </authorList>
    </citation>
    <scope>NUCLEOTIDE SEQUENCE [LARGE SCALE GENOMIC DNA]</scope>
    <source>
        <strain evidence="3">KCTC 52274</strain>
    </source>
</reference>
<dbReference type="EMBL" id="JBHULE010000019">
    <property type="protein sequence ID" value="MFD2563247.1"/>
    <property type="molecule type" value="Genomic_DNA"/>
</dbReference>
<gene>
    <name evidence="2" type="ORF">ACFSR1_11270</name>
</gene>
<sequence length="119" mass="14076">MKTKYIVLKEAVLNNNCPECYAKESLLLSFRQKKLFSKLFIKTKGEIIESMDCKKCDTTIFPGRWTDDIERVYSYHKKTIDPKKSGIRFTGLFYILFALMLLVIGVLYIFLYHQELFQL</sequence>
<dbReference type="Proteomes" id="UP001597319">
    <property type="component" value="Unassembled WGS sequence"/>
</dbReference>
<organism evidence="2 3">
    <name type="scientific">Aquimarina rubra</name>
    <dbReference type="NCBI Taxonomy" id="1920033"/>
    <lineage>
        <taxon>Bacteria</taxon>
        <taxon>Pseudomonadati</taxon>
        <taxon>Bacteroidota</taxon>
        <taxon>Flavobacteriia</taxon>
        <taxon>Flavobacteriales</taxon>
        <taxon>Flavobacteriaceae</taxon>
        <taxon>Aquimarina</taxon>
    </lineage>
</organism>
<accession>A0ABW5LEB4</accession>
<evidence type="ECO:0000313" key="2">
    <source>
        <dbReference type="EMBL" id="MFD2563247.1"/>
    </source>
</evidence>
<name>A0ABW5LEB4_9FLAO</name>
<keyword evidence="3" id="KW-1185">Reference proteome</keyword>